<dbReference type="Proteomes" id="UP001597201">
    <property type="component" value="Unassembled WGS sequence"/>
</dbReference>
<evidence type="ECO:0000256" key="5">
    <source>
        <dbReference type="SAM" id="SignalP"/>
    </source>
</evidence>
<evidence type="ECO:0000259" key="6">
    <source>
        <dbReference type="PROSITE" id="PS51296"/>
    </source>
</evidence>
<keyword evidence="8" id="KW-1185">Reference proteome</keyword>
<evidence type="ECO:0000256" key="2">
    <source>
        <dbReference type="ARBA" id="ARBA00022723"/>
    </source>
</evidence>
<comment type="caution">
    <text evidence="7">The sequence shown here is derived from an EMBL/GenBank/DDBJ whole genome shotgun (WGS) entry which is preliminary data.</text>
</comment>
<dbReference type="InterPro" id="IPR036922">
    <property type="entry name" value="Rieske_2Fe-2S_sf"/>
</dbReference>
<proteinExistence type="predicted"/>
<dbReference type="PROSITE" id="PS51257">
    <property type="entry name" value="PROKAR_LIPOPROTEIN"/>
    <property type="match status" value="1"/>
</dbReference>
<dbReference type="Gene3D" id="2.102.10.10">
    <property type="entry name" value="Rieske [2Fe-2S] iron-sulphur domain"/>
    <property type="match status" value="1"/>
</dbReference>
<keyword evidence="2" id="KW-0479">Metal-binding</keyword>
<keyword evidence="1" id="KW-0001">2Fe-2S</keyword>
<feature type="chain" id="PRO_5046636558" description="Rieske domain-containing protein" evidence="5">
    <location>
        <begin position="22"/>
        <end position="143"/>
    </location>
</feature>
<gene>
    <name evidence="7" type="ORF">ACFQ39_01110</name>
</gene>
<evidence type="ECO:0000256" key="4">
    <source>
        <dbReference type="ARBA" id="ARBA00023014"/>
    </source>
</evidence>
<evidence type="ECO:0000313" key="7">
    <source>
        <dbReference type="EMBL" id="MFD1314201.1"/>
    </source>
</evidence>
<evidence type="ECO:0000256" key="1">
    <source>
        <dbReference type="ARBA" id="ARBA00022714"/>
    </source>
</evidence>
<name>A0ABW3XZB2_9FLAO</name>
<keyword evidence="4" id="KW-0411">Iron-sulfur</keyword>
<dbReference type="InterPro" id="IPR017941">
    <property type="entry name" value="Rieske_2Fe-2S"/>
</dbReference>
<evidence type="ECO:0000313" key="8">
    <source>
        <dbReference type="Proteomes" id="UP001597201"/>
    </source>
</evidence>
<dbReference type="RefSeq" id="WP_377175579.1">
    <property type="nucleotide sequence ID" value="NZ_JBHTMY010000001.1"/>
</dbReference>
<keyword evidence="3" id="KW-0408">Iron</keyword>
<dbReference type="EMBL" id="JBHTMY010000001">
    <property type="protein sequence ID" value="MFD1314201.1"/>
    <property type="molecule type" value="Genomic_DNA"/>
</dbReference>
<sequence length="143" mass="15760">MFNWKVLFGLLFLVIMACSDSNDDPNQILPNVPVNETVFLNNPEYINLQVVGGWAYTNGGISGIVIYRSGINNFVAFERSAPHLEPQACSVMVVRNSIIMQCACDKSEFSILDGGPLTDGINVAARQYRTELQGGNVLRITNF</sequence>
<accession>A0ABW3XZB2</accession>
<protein>
    <recommendedName>
        <fullName evidence="6">Rieske domain-containing protein</fullName>
    </recommendedName>
</protein>
<evidence type="ECO:0000256" key="3">
    <source>
        <dbReference type="ARBA" id="ARBA00023004"/>
    </source>
</evidence>
<dbReference type="PROSITE" id="PS51296">
    <property type="entry name" value="RIESKE"/>
    <property type="match status" value="1"/>
</dbReference>
<keyword evidence="5" id="KW-0732">Signal</keyword>
<organism evidence="7 8">
    <name type="scientific">Namhaeicola litoreus</name>
    <dbReference type="NCBI Taxonomy" id="1052145"/>
    <lineage>
        <taxon>Bacteria</taxon>
        <taxon>Pseudomonadati</taxon>
        <taxon>Bacteroidota</taxon>
        <taxon>Flavobacteriia</taxon>
        <taxon>Flavobacteriales</taxon>
        <taxon>Flavobacteriaceae</taxon>
        <taxon>Namhaeicola</taxon>
    </lineage>
</organism>
<feature type="domain" description="Rieske" evidence="6">
    <location>
        <begin position="64"/>
        <end position="139"/>
    </location>
</feature>
<feature type="signal peptide" evidence="5">
    <location>
        <begin position="1"/>
        <end position="21"/>
    </location>
</feature>
<reference evidence="8" key="1">
    <citation type="journal article" date="2019" name="Int. J. Syst. Evol. Microbiol.">
        <title>The Global Catalogue of Microorganisms (GCM) 10K type strain sequencing project: providing services to taxonomists for standard genome sequencing and annotation.</title>
        <authorList>
            <consortium name="The Broad Institute Genomics Platform"/>
            <consortium name="The Broad Institute Genome Sequencing Center for Infectious Disease"/>
            <person name="Wu L."/>
            <person name="Ma J."/>
        </authorList>
    </citation>
    <scope>NUCLEOTIDE SEQUENCE [LARGE SCALE GENOMIC DNA]</scope>
    <source>
        <strain evidence="8">CCUG 61485</strain>
    </source>
</reference>